<evidence type="ECO:0000256" key="5">
    <source>
        <dbReference type="ARBA" id="ARBA00049534"/>
    </source>
</evidence>
<feature type="binding site" evidence="6">
    <location>
        <position position="239"/>
    </location>
    <ligand>
        <name>substrate</name>
    </ligand>
</feature>
<evidence type="ECO:0000256" key="6">
    <source>
        <dbReference type="HAMAP-Rule" id="MF_00313"/>
    </source>
</evidence>
<comment type="caution">
    <text evidence="8">The sequence shown here is derived from an EMBL/GenBank/DDBJ whole genome shotgun (WGS) entry which is preliminary data.</text>
</comment>
<feature type="binding site" evidence="6">
    <location>
        <position position="257"/>
    </location>
    <ligand>
        <name>substrate</name>
    </ligand>
</feature>
<gene>
    <name evidence="6 7" type="primary">glsA</name>
    <name evidence="8" type="ORF">DA73_0242760</name>
    <name evidence="7" type="ORF">DA73_0400027195</name>
</gene>
<dbReference type="STRING" id="1479485.DA73_0242760"/>
<reference evidence="8" key="1">
    <citation type="journal article" date="2015" name="Genome Announc.">
        <title>Draft Genome Sequence of Tolypothrix boutellei Strain VB521301.</title>
        <authorList>
            <person name="Chandrababunaidu M.M."/>
            <person name="Singh D."/>
            <person name="Sen D."/>
            <person name="Bhan S."/>
            <person name="Das S."/>
            <person name="Gupta A."/>
            <person name="Adhikary S.P."/>
            <person name="Tripathy S."/>
        </authorList>
    </citation>
    <scope>NUCLEOTIDE SEQUENCE</scope>
    <source>
        <strain evidence="8">VB521301</strain>
    </source>
</reference>
<dbReference type="SUPFAM" id="SSF56601">
    <property type="entry name" value="beta-lactamase/transpeptidase-like"/>
    <property type="match status" value="1"/>
</dbReference>
<evidence type="ECO:0000313" key="7">
    <source>
        <dbReference type="EMBL" id="KAF3888756.1"/>
    </source>
</evidence>
<reference evidence="7" key="2">
    <citation type="submission" date="2019-11" db="EMBL/GenBank/DDBJ databases">
        <title>Improved Assembly of Tolypothrix boutellei genome.</title>
        <authorList>
            <person name="Sarangi A.N."/>
            <person name="Mukherjee M."/>
            <person name="Ghosh S."/>
            <person name="Singh D."/>
            <person name="Das A."/>
            <person name="Kant S."/>
            <person name="Prusty A."/>
            <person name="Tripathy S."/>
        </authorList>
    </citation>
    <scope>NUCLEOTIDE SEQUENCE</scope>
    <source>
        <strain evidence="7">VB521301</strain>
    </source>
</reference>
<feature type="binding site" evidence="6">
    <location>
        <position position="119"/>
    </location>
    <ligand>
        <name>substrate</name>
    </ligand>
</feature>
<dbReference type="GO" id="GO:0004359">
    <property type="term" value="F:glutaminase activity"/>
    <property type="evidence" value="ECO:0007669"/>
    <property type="project" value="UniProtKB-UniRule"/>
</dbReference>
<dbReference type="HAMAP" id="MF_00313">
    <property type="entry name" value="Glutaminase"/>
    <property type="match status" value="1"/>
</dbReference>
<comment type="subunit">
    <text evidence="2 6">Homotetramer.</text>
</comment>
<feature type="binding site" evidence="6">
    <location>
        <position position="68"/>
    </location>
    <ligand>
        <name>substrate</name>
    </ligand>
</feature>
<dbReference type="Proteomes" id="UP000029738">
    <property type="component" value="Unassembled WGS sequence"/>
</dbReference>
<dbReference type="PANTHER" id="PTHR12544:SF29">
    <property type="entry name" value="GLUTAMINASE"/>
    <property type="match status" value="1"/>
</dbReference>
<accession>A0A0C1QVD1</accession>
<keyword evidence="9" id="KW-1185">Reference proteome</keyword>
<dbReference type="Gene3D" id="3.40.710.10">
    <property type="entry name" value="DD-peptidase/beta-lactamase superfamily"/>
    <property type="match status" value="1"/>
</dbReference>
<dbReference type="GO" id="GO:0006543">
    <property type="term" value="P:L-glutamine catabolic process"/>
    <property type="evidence" value="ECO:0007669"/>
    <property type="project" value="TreeGrafter"/>
</dbReference>
<dbReference type="RefSeq" id="WP_038085216.1">
    <property type="nucleotide sequence ID" value="NZ_JHEG04000001.1"/>
</dbReference>
<evidence type="ECO:0000256" key="1">
    <source>
        <dbReference type="ARBA" id="ARBA00011076"/>
    </source>
</evidence>
<comment type="similarity">
    <text evidence="1 6">Belongs to the glutaminase family.</text>
</comment>
<comment type="catalytic activity">
    <reaction evidence="5 6">
        <text>L-glutamine + H2O = L-glutamate + NH4(+)</text>
        <dbReference type="Rhea" id="RHEA:15889"/>
        <dbReference type="ChEBI" id="CHEBI:15377"/>
        <dbReference type="ChEBI" id="CHEBI:28938"/>
        <dbReference type="ChEBI" id="CHEBI:29985"/>
        <dbReference type="ChEBI" id="CHEBI:58359"/>
        <dbReference type="EC" id="3.5.1.2"/>
    </reaction>
</comment>
<evidence type="ECO:0000256" key="3">
    <source>
        <dbReference type="ARBA" id="ARBA00012918"/>
    </source>
</evidence>
<proteinExistence type="inferred from homology"/>
<dbReference type="AlphaFoldDB" id="A0A0C1QVD1"/>
<dbReference type="EMBL" id="JHEG02000059">
    <property type="protein sequence ID" value="KIE07738.1"/>
    <property type="molecule type" value="Genomic_DNA"/>
</dbReference>
<keyword evidence="4 6" id="KW-0378">Hydrolase</keyword>
<evidence type="ECO:0000313" key="9">
    <source>
        <dbReference type="Proteomes" id="UP000029738"/>
    </source>
</evidence>
<dbReference type="InterPro" id="IPR015868">
    <property type="entry name" value="Glutaminase"/>
</dbReference>
<keyword evidence="6" id="KW-0007">Acetylation</keyword>
<dbReference type="EMBL" id="JHEG04000001">
    <property type="protein sequence ID" value="KAF3888756.1"/>
    <property type="molecule type" value="Genomic_DNA"/>
</dbReference>
<dbReference type="OrthoDB" id="9788822at2"/>
<dbReference type="InterPro" id="IPR012338">
    <property type="entry name" value="Beta-lactam/transpept-like"/>
</dbReference>
<feature type="binding site" evidence="6">
    <location>
        <position position="171"/>
    </location>
    <ligand>
        <name>substrate</name>
    </ligand>
</feature>
<protein>
    <recommendedName>
        <fullName evidence="3 6">Glutaminase</fullName>
        <ecNumber evidence="3 6">3.5.1.2</ecNumber>
    </recommendedName>
</protein>
<dbReference type="NCBIfam" id="TIGR03814">
    <property type="entry name" value="Gln_ase"/>
    <property type="match status" value="1"/>
</dbReference>
<dbReference type="GO" id="GO:0006537">
    <property type="term" value="P:glutamate biosynthetic process"/>
    <property type="evidence" value="ECO:0007669"/>
    <property type="project" value="TreeGrafter"/>
</dbReference>
<dbReference type="Pfam" id="PF04960">
    <property type="entry name" value="Glutaminase"/>
    <property type="match status" value="1"/>
</dbReference>
<comment type="caution">
    <text evidence="6">Lacks conserved residue(s) required for the propagation of feature annotation.</text>
</comment>
<dbReference type="PANTHER" id="PTHR12544">
    <property type="entry name" value="GLUTAMINASE"/>
    <property type="match status" value="1"/>
</dbReference>
<evidence type="ECO:0000313" key="8">
    <source>
        <dbReference type="EMBL" id="KIE07738.1"/>
    </source>
</evidence>
<evidence type="ECO:0000256" key="2">
    <source>
        <dbReference type="ARBA" id="ARBA00011881"/>
    </source>
</evidence>
<feature type="binding site" evidence="6">
    <location>
        <position position="194"/>
    </location>
    <ligand>
        <name>substrate</name>
    </ligand>
</feature>
<dbReference type="EC" id="3.5.1.2" evidence="3 6"/>
<organism evidence="8">
    <name type="scientific">Tolypothrix bouteillei VB521301</name>
    <dbReference type="NCBI Taxonomy" id="1479485"/>
    <lineage>
        <taxon>Bacteria</taxon>
        <taxon>Bacillati</taxon>
        <taxon>Cyanobacteriota</taxon>
        <taxon>Cyanophyceae</taxon>
        <taxon>Nostocales</taxon>
        <taxon>Tolypothrichaceae</taxon>
        <taxon>Tolypothrix</taxon>
    </lineage>
</organism>
<sequence length="305" mass="32961">MRGLETLTTTELSAWVQQARTFARKGKVIDRIPQLALADANLFAVCVLCAKGSVYSEGETSCIFPLMSAVKPFSLLYLLQHLGTETVFQWVGVEPSDVAFNSLEQLVKDRGRPRNPMINSGAITLADKLPGKSASDRSQHLCQWLNQRAGCQLELDEVMLASVRLVNSQVNRDIARYLAQAGYLEDIEKAIDTYEQICCLSGTVEDLARLGLLLACENGRVATQYRRYVNALMLTCGLYEASPQYALQIGLPIKSGVGGALLAVVPGRGAIACYSPALDNAGNPVAALAFVEAISQDLGLSIFGN</sequence>
<evidence type="ECO:0000256" key="4">
    <source>
        <dbReference type="ARBA" id="ARBA00022801"/>
    </source>
</evidence>
<name>A0A0C1QVD1_9CYAN</name>